<proteinExistence type="predicted"/>
<gene>
    <name evidence="1" type="ORF">BDN72DRAFT_689352</name>
</gene>
<keyword evidence="2" id="KW-1185">Reference proteome</keyword>
<sequence length="386" mass="44029">MEEDSWDEESVIRTPSIHEVSFIKKVVPCEPERVFSATRLIRYNQKLRAERLHFPSLLQMLQLQEYKLTIQLANHKALSLRERYDSPGYLDAWERPFRWTDPAEPLLDYNEDIEGTLVVVSDRPCSIPHIIISSPEPQDPSIGYDNATNDPQDYGFGKWLTVPSFLTTFINVHPGQPEPWYSSQPHSISQTCEENDDSKYSGTDDCATVYDATLDEIAEEYPDIQSRAETPAPLTPEMPDRGLSGCPLRTTGDDDEDTDIFIYHGISTPPEDVDVKDGAILVTSTSPRQFTKANRSTRLFGDMGAQMRTDDDGFEVALASIPRVLENFDSDETDTEEDESEREEEQEELQKESQWHIDEDEEDLPPLDDWYQSVANRTNMKIPGLV</sequence>
<dbReference type="EMBL" id="ML208357">
    <property type="protein sequence ID" value="TFK68196.1"/>
    <property type="molecule type" value="Genomic_DNA"/>
</dbReference>
<dbReference type="Proteomes" id="UP000308600">
    <property type="component" value="Unassembled WGS sequence"/>
</dbReference>
<reference evidence="1 2" key="1">
    <citation type="journal article" date="2019" name="Nat. Ecol. Evol.">
        <title>Megaphylogeny resolves global patterns of mushroom evolution.</title>
        <authorList>
            <person name="Varga T."/>
            <person name="Krizsan K."/>
            <person name="Foldi C."/>
            <person name="Dima B."/>
            <person name="Sanchez-Garcia M."/>
            <person name="Sanchez-Ramirez S."/>
            <person name="Szollosi G.J."/>
            <person name="Szarkandi J.G."/>
            <person name="Papp V."/>
            <person name="Albert L."/>
            <person name="Andreopoulos W."/>
            <person name="Angelini C."/>
            <person name="Antonin V."/>
            <person name="Barry K.W."/>
            <person name="Bougher N.L."/>
            <person name="Buchanan P."/>
            <person name="Buyck B."/>
            <person name="Bense V."/>
            <person name="Catcheside P."/>
            <person name="Chovatia M."/>
            <person name="Cooper J."/>
            <person name="Damon W."/>
            <person name="Desjardin D."/>
            <person name="Finy P."/>
            <person name="Geml J."/>
            <person name="Haridas S."/>
            <person name="Hughes K."/>
            <person name="Justo A."/>
            <person name="Karasinski D."/>
            <person name="Kautmanova I."/>
            <person name="Kiss B."/>
            <person name="Kocsube S."/>
            <person name="Kotiranta H."/>
            <person name="LaButti K.M."/>
            <person name="Lechner B.E."/>
            <person name="Liimatainen K."/>
            <person name="Lipzen A."/>
            <person name="Lukacs Z."/>
            <person name="Mihaltcheva S."/>
            <person name="Morgado L.N."/>
            <person name="Niskanen T."/>
            <person name="Noordeloos M.E."/>
            <person name="Ohm R.A."/>
            <person name="Ortiz-Santana B."/>
            <person name="Ovrebo C."/>
            <person name="Racz N."/>
            <person name="Riley R."/>
            <person name="Savchenko A."/>
            <person name="Shiryaev A."/>
            <person name="Soop K."/>
            <person name="Spirin V."/>
            <person name="Szebenyi C."/>
            <person name="Tomsovsky M."/>
            <person name="Tulloss R.E."/>
            <person name="Uehling J."/>
            <person name="Grigoriev I.V."/>
            <person name="Vagvolgyi C."/>
            <person name="Papp T."/>
            <person name="Martin F.M."/>
            <person name="Miettinen O."/>
            <person name="Hibbett D.S."/>
            <person name="Nagy L.G."/>
        </authorList>
    </citation>
    <scope>NUCLEOTIDE SEQUENCE [LARGE SCALE GENOMIC DNA]</scope>
    <source>
        <strain evidence="1 2">NL-1719</strain>
    </source>
</reference>
<accession>A0ACD3AR41</accession>
<name>A0ACD3AR41_9AGAR</name>
<protein>
    <submittedName>
        <fullName evidence="1">Uncharacterized protein</fullName>
    </submittedName>
</protein>
<evidence type="ECO:0000313" key="2">
    <source>
        <dbReference type="Proteomes" id="UP000308600"/>
    </source>
</evidence>
<evidence type="ECO:0000313" key="1">
    <source>
        <dbReference type="EMBL" id="TFK68196.1"/>
    </source>
</evidence>
<organism evidence="1 2">
    <name type="scientific">Pluteus cervinus</name>
    <dbReference type="NCBI Taxonomy" id="181527"/>
    <lineage>
        <taxon>Eukaryota</taxon>
        <taxon>Fungi</taxon>
        <taxon>Dikarya</taxon>
        <taxon>Basidiomycota</taxon>
        <taxon>Agaricomycotina</taxon>
        <taxon>Agaricomycetes</taxon>
        <taxon>Agaricomycetidae</taxon>
        <taxon>Agaricales</taxon>
        <taxon>Pluteineae</taxon>
        <taxon>Pluteaceae</taxon>
        <taxon>Pluteus</taxon>
    </lineage>
</organism>